<evidence type="ECO:0000313" key="2">
    <source>
        <dbReference type="Proteomes" id="UP000053237"/>
    </source>
</evidence>
<name>A0A024GV80_9STRA</name>
<keyword evidence="2" id="KW-1185">Reference proteome</keyword>
<dbReference type="Proteomes" id="UP000053237">
    <property type="component" value="Unassembled WGS sequence"/>
</dbReference>
<comment type="caution">
    <text evidence="1">The sequence shown here is derived from an EMBL/GenBank/DDBJ whole genome shotgun (WGS) entry which is preliminary data.</text>
</comment>
<gene>
    <name evidence="1" type="ORF">BN9_119410</name>
</gene>
<protein>
    <submittedName>
        <fullName evidence="1">Uncharacterized protein</fullName>
    </submittedName>
</protein>
<dbReference type="InParanoid" id="A0A024GV80"/>
<organism evidence="1 2">
    <name type="scientific">Albugo candida</name>
    <dbReference type="NCBI Taxonomy" id="65357"/>
    <lineage>
        <taxon>Eukaryota</taxon>
        <taxon>Sar</taxon>
        <taxon>Stramenopiles</taxon>
        <taxon>Oomycota</taxon>
        <taxon>Peronosporomycetes</taxon>
        <taxon>Albuginales</taxon>
        <taxon>Albuginaceae</taxon>
        <taxon>Albugo</taxon>
    </lineage>
</organism>
<sequence length="173" mass="19595">MAFTLHRTNKVRSHKRVKNCGSLAVTIERREEKSEGPTLLMQSRSLIISLSGEYMEQLEWLVSSTLLNQNARLLSSHFRSLSNLPNTSSLQWFMSTLSVLLSSSSWPSPVPVPIQSFAIPRTICINWCVRNEEEFRVKCPFCSEFMQIVQDSNCKGCSPFCFTSKTKPVAPDS</sequence>
<reference evidence="1 2" key="1">
    <citation type="submission" date="2012-05" db="EMBL/GenBank/DDBJ databases">
        <title>Recombination and specialization in a pathogen metapopulation.</title>
        <authorList>
            <person name="Gardiner A."/>
            <person name="Kemen E."/>
            <person name="Schultz-Larsen T."/>
            <person name="MacLean D."/>
            <person name="Van Oosterhout C."/>
            <person name="Jones J.D.G."/>
        </authorList>
    </citation>
    <scope>NUCLEOTIDE SEQUENCE [LARGE SCALE GENOMIC DNA]</scope>
    <source>
        <strain evidence="1 2">Ac Nc2</strain>
    </source>
</reference>
<dbReference type="EMBL" id="CAIX01000443">
    <property type="protein sequence ID" value="CCI50284.1"/>
    <property type="molecule type" value="Genomic_DNA"/>
</dbReference>
<dbReference type="AlphaFoldDB" id="A0A024GV80"/>
<evidence type="ECO:0000313" key="1">
    <source>
        <dbReference type="EMBL" id="CCI50284.1"/>
    </source>
</evidence>
<proteinExistence type="predicted"/>
<accession>A0A024GV80</accession>